<dbReference type="Proteomes" id="UP000228945">
    <property type="component" value="Chromosome"/>
</dbReference>
<feature type="transmembrane region" description="Helical" evidence="1">
    <location>
        <begin position="237"/>
        <end position="257"/>
    </location>
</feature>
<accession>A0A2D2AT32</accession>
<dbReference type="KEGG" id="cmb:CSW64_01425"/>
<feature type="transmembrane region" description="Helical" evidence="1">
    <location>
        <begin position="97"/>
        <end position="117"/>
    </location>
</feature>
<sequence>MSLAPAAFILVALVGPPLWALYGLWRSRSTPPPTAPAAAWDWRLTIASTLLFALAFNLTFFVQELFLVWPKALTPGLHPVLFHNNHDWTGDNPLAELLQGTGALAILILGGLCALLLDRRPPRSMSARLFLFWMAFQGLFMSLPQAVVGAYEPRNDVGRATTHLGFTPEAKTAAALIALAAIVALASWLGPRLLGLAAQPSWIDTPRRRMLFALRTAGLPALLGALLVIPFRVPGHVIEAAIVPIAVAIIGSGWILADAWRAAPTDAPAPSPARATLGPPLIALAAVLAVFQIVLRPGITFG</sequence>
<gene>
    <name evidence="2" type="ORF">CSW64_01425</name>
</gene>
<feature type="transmembrane region" description="Helical" evidence="1">
    <location>
        <begin position="46"/>
        <end position="69"/>
    </location>
</feature>
<dbReference type="OrthoDB" id="7452072at2"/>
<keyword evidence="3" id="KW-1185">Reference proteome</keyword>
<organism evidence="2 3">
    <name type="scientific">Caulobacter mirabilis</name>
    <dbReference type="NCBI Taxonomy" id="69666"/>
    <lineage>
        <taxon>Bacteria</taxon>
        <taxon>Pseudomonadati</taxon>
        <taxon>Pseudomonadota</taxon>
        <taxon>Alphaproteobacteria</taxon>
        <taxon>Caulobacterales</taxon>
        <taxon>Caulobacteraceae</taxon>
        <taxon>Caulobacter</taxon>
    </lineage>
</organism>
<keyword evidence="1" id="KW-0472">Membrane</keyword>
<keyword evidence="1" id="KW-0812">Transmembrane</keyword>
<feature type="transmembrane region" description="Helical" evidence="1">
    <location>
        <begin position="277"/>
        <end position="295"/>
    </location>
</feature>
<dbReference type="AlphaFoldDB" id="A0A2D2AT32"/>
<protein>
    <submittedName>
        <fullName evidence="2">Uncharacterized protein</fullName>
    </submittedName>
</protein>
<feature type="transmembrane region" description="Helical" evidence="1">
    <location>
        <begin position="171"/>
        <end position="190"/>
    </location>
</feature>
<evidence type="ECO:0000313" key="3">
    <source>
        <dbReference type="Proteomes" id="UP000228945"/>
    </source>
</evidence>
<feature type="transmembrane region" description="Helical" evidence="1">
    <location>
        <begin position="6"/>
        <end position="25"/>
    </location>
</feature>
<reference evidence="2 3" key="1">
    <citation type="submission" date="2017-10" db="EMBL/GenBank/DDBJ databases">
        <title>Genome sequence of Caulobacter mirabilis FWC38.</title>
        <authorList>
            <person name="Fiebig A."/>
            <person name="Crosson S."/>
        </authorList>
    </citation>
    <scope>NUCLEOTIDE SEQUENCE [LARGE SCALE GENOMIC DNA]</scope>
    <source>
        <strain evidence="2 3">FWC 38</strain>
    </source>
</reference>
<name>A0A2D2AT32_9CAUL</name>
<keyword evidence="1" id="KW-1133">Transmembrane helix</keyword>
<evidence type="ECO:0000256" key="1">
    <source>
        <dbReference type="SAM" id="Phobius"/>
    </source>
</evidence>
<dbReference type="EMBL" id="CP024201">
    <property type="protein sequence ID" value="ATQ41164.1"/>
    <property type="molecule type" value="Genomic_DNA"/>
</dbReference>
<evidence type="ECO:0000313" key="2">
    <source>
        <dbReference type="EMBL" id="ATQ41164.1"/>
    </source>
</evidence>
<feature type="transmembrane region" description="Helical" evidence="1">
    <location>
        <begin position="211"/>
        <end position="231"/>
    </location>
</feature>
<proteinExistence type="predicted"/>
<feature type="transmembrane region" description="Helical" evidence="1">
    <location>
        <begin position="129"/>
        <end position="151"/>
    </location>
</feature>
<dbReference type="RefSeq" id="WP_099620421.1">
    <property type="nucleotide sequence ID" value="NZ_CP024201.1"/>
</dbReference>